<feature type="region of interest" description="Disordered" evidence="1">
    <location>
        <begin position="270"/>
        <end position="293"/>
    </location>
</feature>
<dbReference type="InterPro" id="IPR021328">
    <property type="entry name" value="CotB-like"/>
</dbReference>
<dbReference type="RefSeq" id="WP_309868332.1">
    <property type="nucleotide sequence ID" value="NZ_JAVDQG010000009.1"/>
</dbReference>
<gene>
    <name evidence="2" type="ORF">JOE21_003353</name>
</gene>
<evidence type="ECO:0008006" key="4">
    <source>
        <dbReference type="Google" id="ProtNLM"/>
    </source>
</evidence>
<protein>
    <recommendedName>
        <fullName evidence="4">DUF2935 domain-containing protein</fullName>
    </recommendedName>
</protein>
<dbReference type="EMBL" id="JAVDQG010000009">
    <property type="protein sequence ID" value="MDR6227338.1"/>
    <property type="molecule type" value="Genomic_DNA"/>
</dbReference>
<keyword evidence="3" id="KW-1185">Reference proteome</keyword>
<organism evidence="2 3">
    <name type="scientific">Desmospora profundinema</name>
    <dbReference type="NCBI Taxonomy" id="1571184"/>
    <lineage>
        <taxon>Bacteria</taxon>
        <taxon>Bacillati</taxon>
        <taxon>Bacillota</taxon>
        <taxon>Bacilli</taxon>
        <taxon>Bacillales</taxon>
        <taxon>Thermoactinomycetaceae</taxon>
        <taxon>Desmospora</taxon>
    </lineage>
</organism>
<evidence type="ECO:0000313" key="2">
    <source>
        <dbReference type="EMBL" id="MDR6227338.1"/>
    </source>
</evidence>
<evidence type="ECO:0000313" key="3">
    <source>
        <dbReference type="Proteomes" id="UP001185012"/>
    </source>
</evidence>
<comment type="caution">
    <text evidence="2">The sequence shown here is derived from an EMBL/GenBank/DDBJ whole genome shotgun (WGS) entry which is preliminary data.</text>
</comment>
<dbReference type="Gene3D" id="1.20.1260.120">
    <property type="entry name" value="Protein of unknown function DUF2935"/>
    <property type="match status" value="1"/>
</dbReference>
<reference evidence="2 3" key="1">
    <citation type="submission" date="2023-07" db="EMBL/GenBank/DDBJ databases">
        <title>Genomic Encyclopedia of Type Strains, Phase IV (KMG-IV): sequencing the most valuable type-strain genomes for metagenomic binning, comparative biology and taxonomic classification.</title>
        <authorList>
            <person name="Goeker M."/>
        </authorList>
    </citation>
    <scope>NUCLEOTIDE SEQUENCE [LARGE SCALE GENOMIC DNA]</scope>
    <source>
        <strain evidence="2 3">DSM 45903</strain>
    </source>
</reference>
<dbReference type="Pfam" id="PF11155">
    <property type="entry name" value="DUF2935"/>
    <property type="match status" value="2"/>
</dbReference>
<proteinExistence type="predicted"/>
<sequence length="293" mass="33732">MELRAWDEHHFWLEILEDHAQFVFEFLSPAEKKWVQAAKSYKQRFRALRQELQGIDRGAAVTSFEMIQFARRAQPVAAGYYQLETALQRLRIRNQIVITATPSYFNGTLLENEEYLRFLSHYVCGMEPPPLPLADLLELWLVDQLGHALLLINHLDPVEVQVAARADQFRAAFQALLLQNRTITGYLRSEPPGFPRQMKLAAQAAEQVTEFYFFVQYVVREFRNHQLMNKTTLRFLEHHFPEACYFLHKLSHYAPDITIPPDCLLTKPTKYPNPSGSSVAPTDEGLPSPGASS</sequence>
<evidence type="ECO:0000256" key="1">
    <source>
        <dbReference type="SAM" id="MobiDB-lite"/>
    </source>
</evidence>
<dbReference type="SUPFAM" id="SSF158430">
    <property type="entry name" value="Bacillus cereus metalloprotein-like"/>
    <property type="match status" value="2"/>
</dbReference>
<accession>A0ABU1IRC1</accession>
<name>A0ABU1IRC1_9BACL</name>
<dbReference type="Proteomes" id="UP001185012">
    <property type="component" value="Unassembled WGS sequence"/>
</dbReference>